<accession>A0A086PBM1</accession>
<dbReference type="Proteomes" id="UP000024284">
    <property type="component" value="Unassembled WGS sequence"/>
</dbReference>
<dbReference type="InterPro" id="IPR004360">
    <property type="entry name" value="Glyas_Fos-R_dOase_dom"/>
</dbReference>
<organism evidence="2 3">
    <name type="scientific">Sphingobium herbicidovorans (strain ATCC 700291 / DSM 11019 / CCUG 56400 / KCTC 2939 / LMG 18315 / NBRC 16415 / MH)</name>
    <name type="common">Sphingomonas herbicidovorans</name>
    <dbReference type="NCBI Taxonomy" id="1219045"/>
    <lineage>
        <taxon>Bacteria</taxon>
        <taxon>Pseudomonadati</taxon>
        <taxon>Pseudomonadota</taxon>
        <taxon>Alphaproteobacteria</taxon>
        <taxon>Sphingomonadales</taxon>
        <taxon>Sphingomonadaceae</taxon>
        <taxon>Sphingobium</taxon>
    </lineage>
</organism>
<protein>
    <submittedName>
        <fullName evidence="2">Glyoxalase/bleomycin resistance protein/dioxygenase</fullName>
    </submittedName>
</protein>
<dbReference type="InterPro" id="IPR037523">
    <property type="entry name" value="VOC_core"/>
</dbReference>
<evidence type="ECO:0000259" key="1">
    <source>
        <dbReference type="PROSITE" id="PS51819"/>
    </source>
</evidence>
<reference evidence="2" key="1">
    <citation type="submission" date="2014-08" db="EMBL/GenBank/DDBJ databases">
        <title>Draft genome sequences of Sphingobium herbicidovorans.</title>
        <authorList>
            <person name="Gan H.M."/>
            <person name="Gan H.Y."/>
            <person name="Savka M.A."/>
        </authorList>
    </citation>
    <scope>NUCLEOTIDE SEQUENCE [LARGE SCALE GENOMIC DNA]</scope>
    <source>
        <strain evidence="2">NBRC 16415</strain>
    </source>
</reference>
<feature type="domain" description="VOC" evidence="1">
    <location>
        <begin position="5"/>
        <end position="126"/>
    </location>
</feature>
<evidence type="ECO:0000313" key="3">
    <source>
        <dbReference type="Proteomes" id="UP000024284"/>
    </source>
</evidence>
<sequence>MTRPKLAAVKLQTSDLAACERFFGDVFGFEVTHRYGGAVGDAFAETVMALPGEDGLLLKFLQPSEGSANAMGATIQIRLDDVDKALKAGVAAGASVLMQPTSFLEAGVRMAVIRTGQDLEIELVQAV</sequence>
<comment type="caution">
    <text evidence="2">The sequence shown here is derived from an EMBL/GenBank/DDBJ whole genome shotgun (WGS) entry which is preliminary data.</text>
</comment>
<dbReference type="Gene3D" id="3.10.180.10">
    <property type="entry name" value="2,3-Dihydroxybiphenyl 1,2-Dioxygenase, domain 1"/>
    <property type="match status" value="1"/>
</dbReference>
<dbReference type="SUPFAM" id="SSF54593">
    <property type="entry name" value="Glyoxalase/Bleomycin resistance protein/Dihydroxybiphenyl dioxygenase"/>
    <property type="match status" value="1"/>
</dbReference>
<dbReference type="EMBL" id="JFZA02000011">
    <property type="protein sequence ID" value="KFG90789.1"/>
    <property type="molecule type" value="Genomic_DNA"/>
</dbReference>
<dbReference type="InterPro" id="IPR029068">
    <property type="entry name" value="Glyas_Bleomycin-R_OHBP_Dase"/>
</dbReference>
<dbReference type="PATRIC" id="fig|1219045.3.peg.1531"/>
<dbReference type="RefSeq" id="WP_037464204.1">
    <property type="nucleotide sequence ID" value="NZ_BCZD01000024.1"/>
</dbReference>
<dbReference type="GO" id="GO:0051213">
    <property type="term" value="F:dioxygenase activity"/>
    <property type="evidence" value="ECO:0007669"/>
    <property type="project" value="UniProtKB-KW"/>
</dbReference>
<evidence type="ECO:0000313" key="2">
    <source>
        <dbReference type="EMBL" id="KFG90789.1"/>
    </source>
</evidence>
<dbReference type="AlphaFoldDB" id="A0A086PBM1"/>
<name>A0A086PBM1_SPHHM</name>
<keyword evidence="3" id="KW-1185">Reference proteome</keyword>
<dbReference type="PROSITE" id="PS51819">
    <property type="entry name" value="VOC"/>
    <property type="match status" value="1"/>
</dbReference>
<gene>
    <name evidence="2" type="ORF">BV98_001501</name>
</gene>
<dbReference type="Pfam" id="PF00903">
    <property type="entry name" value="Glyoxalase"/>
    <property type="match status" value="1"/>
</dbReference>
<dbReference type="OrthoDB" id="9792626at2"/>
<proteinExistence type="predicted"/>